<protein>
    <submittedName>
        <fullName evidence="2">Uncharacterized protein</fullName>
    </submittedName>
</protein>
<organism evidence="2 3">
    <name type="scientific">candidate division WOR-3 bacterium RBG_13_43_14</name>
    <dbReference type="NCBI Taxonomy" id="1802590"/>
    <lineage>
        <taxon>Bacteria</taxon>
        <taxon>Bacteria division WOR-3</taxon>
    </lineage>
</organism>
<reference evidence="2 3" key="1">
    <citation type="journal article" date="2016" name="Nat. Commun.">
        <title>Thousands of microbial genomes shed light on interconnected biogeochemical processes in an aquifer system.</title>
        <authorList>
            <person name="Anantharaman K."/>
            <person name="Brown C.T."/>
            <person name="Hug L.A."/>
            <person name="Sharon I."/>
            <person name="Castelle C.J."/>
            <person name="Probst A.J."/>
            <person name="Thomas B.C."/>
            <person name="Singh A."/>
            <person name="Wilkins M.J."/>
            <person name="Karaoz U."/>
            <person name="Brodie E.L."/>
            <person name="Williams K.H."/>
            <person name="Hubbard S.S."/>
            <person name="Banfield J.F."/>
        </authorList>
    </citation>
    <scope>NUCLEOTIDE SEQUENCE [LARGE SCALE GENOMIC DNA]</scope>
</reference>
<sequence length="258" mass="30877">MSENLVTNYIWENLKENRGKYFVEYIPLRDKSLFASLNLVFLSHTKARKVANAMEREFSNWVSRFPVPLMVSSFDEKGNLISLNGVRPINHMVGFIDISTNKPVKYWRLLPDDAFPKEQLKENYIKKIYNGLSFKTKEELHQQNEPHRKQLRIGLFIIFVWIVIVPAIVAILGWASFWVSSLVLIYSLWKAIEKGLKLKGKWKKSEKERQKEKEELKMRYYYYHCERNPEGFRKLVVENLERDERDRIRKEADFLRKK</sequence>
<dbReference type="Proteomes" id="UP000177025">
    <property type="component" value="Unassembled WGS sequence"/>
</dbReference>
<evidence type="ECO:0000256" key="1">
    <source>
        <dbReference type="SAM" id="Phobius"/>
    </source>
</evidence>
<comment type="caution">
    <text evidence="2">The sequence shown here is derived from an EMBL/GenBank/DDBJ whole genome shotgun (WGS) entry which is preliminary data.</text>
</comment>
<dbReference type="AlphaFoldDB" id="A0A1F4UAX1"/>
<keyword evidence="1" id="KW-0812">Transmembrane</keyword>
<gene>
    <name evidence="2" type="ORF">A2Y85_07005</name>
</gene>
<proteinExistence type="predicted"/>
<keyword evidence="1" id="KW-0472">Membrane</keyword>
<feature type="transmembrane region" description="Helical" evidence="1">
    <location>
        <begin position="151"/>
        <end position="169"/>
    </location>
</feature>
<evidence type="ECO:0000313" key="2">
    <source>
        <dbReference type="EMBL" id="OGC42000.1"/>
    </source>
</evidence>
<accession>A0A1F4UAX1</accession>
<name>A0A1F4UAX1_UNCW3</name>
<keyword evidence="1" id="KW-1133">Transmembrane helix</keyword>
<evidence type="ECO:0000313" key="3">
    <source>
        <dbReference type="Proteomes" id="UP000177025"/>
    </source>
</evidence>
<dbReference type="EMBL" id="MEUM01000087">
    <property type="protein sequence ID" value="OGC42000.1"/>
    <property type="molecule type" value="Genomic_DNA"/>
</dbReference>